<dbReference type="GO" id="GO:0006526">
    <property type="term" value="P:L-arginine biosynthetic process"/>
    <property type="evidence" value="ECO:0007669"/>
    <property type="project" value="TreeGrafter"/>
</dbReference>
<comment type="subunit">
    <text evidence="4">Homodimer.</text>
</comment>
<evidence type="ECO:0000256" key="10">
    <source>
        <dbReference type="ARBA" id="ARBA00022915"/>
    </source>
</evidence>
<evidence type="ECO:0000256" key="11">
    <source>
        <dbReference type="ARBA" id="ARBA00023154"/>
    </source>
</evidence>
<dbReference type="EC" id="3.5.1.18" evidence="5 14"/>
<evidence type="ECO:0000313" key="17">
    <source>
        <dbReference type="Proteomes" id="UP000267128"/>
    </source>
</evidence>
<keyword evidence="6" id="KW-0028">Amino-acid biosynthesis</keyword>
<dbReference type="OrthoDB" id="9809784at2"/>
<evidence type="ECO:0000256" key="14">
    <source>
        <dbReference type="NCBIfam" id="TIGR01900"/>
    </source>
</evidence>
<evidence type="ECO:0000256" key="7">
    <source>
        <dbReference type="ARBA" id="ARBA00022723"/>
    </source>
</evidence>
<keyword evidence="11" id="KW-0457">Lysine biosynthesis</keyword>
<keyword evidence="10" id="KW-0220">Diaminopimelate biosynthesis</keyword>
<comment type="cofactor">
    <cofactor evidence="1">
        <name>Co(2+)</name>
        <dbReference type="ChEBI" id="CHEBI:48828"/>
    </cofactor>
</comment>
<dbReference type="NCBIfam" id="TIGR01900">
    <property type="entry name" value="dapE-gram_pos"/>
    <property type="match status" value="1"/>
</dbReference>
<dbReference type="SUPFAM" id="SSF55031">
    <property type="entry name" value="Bacterial exopeptidase dimerisation domain"/>
    <property type="match status" value="1"/>
</dbReference>
<dbReference type="InterPro" id="IPR011650">
    <property type="entry name" value="Peptidase_M20_dimer"/>
</dbReference>
<dbReference type="GO" id="GO:0019877">
    <property type="term" value="P:diaminopimelate biosynthetic process"/>
    <property type="evidence" value="ECO:0007669"/>
    <property type="project" value="UniProtKB-KW"/>
</dbReference>
<dbReference type="InterPro" id="IPR010174">
    <property type="entry name" value="Succinyl-DAP_deSuclase_DapE"/>
</dbReference>
<dbReference type="EMBL" id="RJSE01000007">
    <property type="protein sequence ID" value="RNL62629.1"/>
    <property type="molecule type" value="Genomic_DNA"/>
</dbReference>
<dbReference type="FunFam" id="3.30.70.360:FF:000011">
    <property type="entry name" value="Succinyl-diaminopimelate desuccinylase"/>
    <property type="match status" value="1"/>
</dbReference>
<dbReference type="Pfam" id="PF07687">
    <property type="entry name" value="M20_dimer"/>
    <property type="match status" value="1"/>
</dbReference>
<evidence type="ECO:0000313" key="16">
    <source>
        <dbReference type="EMBL" id="RNL62629.1"/>
    </source>
</evidence>
<accession>A0A3N0CH64</accession>
<evidence type="ECO:0000256" key="8">
    <source>
        <dbReference type="ARBA" id="ARBA00022801"/>
    </source>
</evidence>
<protein>
    <recommendedName>
        <fullName evidence="5 14">Succinyl-diaminopimelate desuccinylase</fullName>
        <ecNumber evidence="5 14">3.5.1.18</ecNumber>
    </recommendedName>
</protein>
<dbReference type="SUPFAM" id="SSF53187">
    <property type="entry name" value="Zn-dependent exopeptidases"/>
    <property type="match status" value="1"/>
</dbReference>
<dbReference type="Proteomes" id="UP000267128">
    <property type="component" value="Unassembled WGS sequence"/>
</dbReference>
<dbReference type="Pfam" id="PF01546">
    <property type="entry name" value="Peptidase_M20"/>
    <property type="match status" value="1"/>
</dbReference>
<dbReference type="InterPro" id="IPR036264">
    <property type="entry name" value="Bact_exopeptidase_dim_dom"/>
</dbReference>
<comment type="caution">
    <text evidence="16">The sequence shown here is derived from an EMBL/GenBank/DDBJ whole genome shotgun (WGS) entry which is preliminary data.</text>
</comment>
<feature type="domain" description="Peptidase M20 dimerisation" evidence="15">
    <location>
        <begin position="166"/>
        <end position="262"/>
    </location>
</feature>
<comment type="cofactor">
    <cofactor evidence="2">
        <name>Zn(2+)</name>
        <dbReference type="ChEBI" id="CHEBI:29105"/>
    </cofactor>
</comment>
<organism evidence="16 17">
    <name type="scientific">Nocardioides marmoriginsengisoli</name>
    <dbReference type="NCBI Taxonomy" id="661483"/>
    <lineage>
        <taxon>Bacteria</taxon>
        <taxon>Bacillati</taxon>
        <taxon>Actinomycetota</taxon>
        <taxon>Actinomycetes</taxon>
        <taxon>Propionibacteriales</taxon>
        <taxon>Nocardioidaceae</taxon>
        <taxon>Nocardioides</taxon>
    </lineage>
</organism>
<keyword evidence="12" id="KW-0170">Cobalt</keyword>
<dbReference type="Gene3D" id="3.30.70.360">
    <property type="match status" value="1"/>
</dbReference>
<evidence type="ECO:0000256" key="2">
    <source>
        <dbReference type="ARBA" id="ARBA00001947"/>
    </source>
</evidence>
<evidence type="ECO:0000259" key="15">
    <source>
        <dbReference type="Pfam" id="PF07687"/>
    </source>
</evidence>
<dbReference type="RefSeq" id="WP_123227925.1">
    <property type="nucleotide sequence ID" value="NZ_RJSE01000007.1"/>
</dbReference>
<gene>
    <name evidence="16" type="ORF">EFK50_12790</name>
</gene>
<dbReference type="GO" id="GO:0009089">
    <property type="term" value="P:lysine biosynthetic process via diaminopimelate"/>
    <property type="evidence" value="ECO:0007669"/>
    <property type="project" value="UniProtKB-UniRule"/>
</dbReference>
<proteinExistence type="predicted"/>
<dbReference type="GO" id="GO:0008777">
    <property type="term" value="F:acetylornithine deacetylase activity"/>
    <property type="evidence" value="ECO:0007669"/>
    <property type="project" value="TreeGrafter"/>
</dbReference>
<evidence type="ECO:0000256" key="9">
    <source>
        <dbReference type="ARBA" id="ARBA00022833"/>
    </source>
</evidence>
<evidence type="ECO:0000256" key="4">
    <source>
        <dbReference type="ARBA" id="ARBA00011738"/>
    </source>
</evidence>
<dbReference type="AlphaFoldDB" id="A0A3N0CH64"/>
<dbReference type="GO" id="GO:0009014">
    <property type="term" value="F:succinyl-diaminopimelate desuccinylase activity"/>
    <property type="evidence" value="ECO:0007669"/>
    <property type="project" value="UniProtKB-UniRule"/>
</dbReference>
<dbReference type="InterPro" id="IPR002933">
    <property type="entry name" value="Peptidase_M20"/>
</dbReference>
<comment type="pathway">
    <text evidence="3">Amino-acid biosynthesis; L-lysine biosynthesis via DAP pathway; LL-2,6-diaminopimelate from (S)-tetrahydrodipicolinate (succinylase route): step 3/3.</text>
</comment>
<evidence type="ECO:0000256" key="5">
    <source>
        <dbReference type="ARBA" id="ARBA00011921"/>
    </source>
</evidence>
<sequence length="353" mass="37576">MALDLTADVVALTETLVNIESVSLDERAICDAVEAALAPLTHLKTVRIGNTLVARTELGRAERVVIAGHLDTVPLNDNLPARNDGTLLHGLGTCDMKGGVAVALRLAATLPDPVRDVTYVFYEGEEIASVHNGLRLVAEQEPTLLEADFAILMEPSDAVVEAGCQGTLRVEVTATGERAHSARSWRGVNAIHGAGEILNRLASYQARLPVIDGLEYHEGLNAVLINGGVATNVIPDRCTVTVNYRFAPDRSEDEALAFVRDFFAGFDVVVTDSAPGALPGLGVPAAAAFVAAVGGEVNPKFGWTDVARFTGLGIPAVNFGPGDPMLAHKQEEYVPIEQLRVCESTLRRWLGEQ</sequence>
<evidence type="ECO:0000256" key="12">
    <source>
        <dbReference type="ARBA" id="ARBA00023285"/>
    </source>
</evidence>
<dbReference type="GO" id="GO:0046872">
    <property type="term" value="F:metal ion binding"/>
    <property type="evidence" value="ECO:0007669"/>
    <property type="project" value="UniProtKB-KW"/>
</dbReference>
<evidence type="ECO:0000256" key="13">
    <source>
        <dbReference type="ARBA" id="ARBA00051301"/>
    </source>
</evidence>
<dbReference type="PANTHER" id="PTHR43808:SF31">
    <property type="entry name" value="N-ACETYL-L-CITRULLINE DEACETYLASE"/>
    <property type="match status" value="1"/>
</dbReference>
<evidence type="ECO:0000256" key="3">
    <source>
        <dbReference type="ARBA" id="ARBA00005130"/>
    </source>
</evidence>
<dbReference type="PANTHER" id="PTHR43808">
    <property type="entry name" value="ACETYLORNITHINE DEACETYLASE"/>
    <property type="match status" value="1"/>
</dbReference>
<comment type="catalytic activity">
    <reaction evidence="13">
        <text>N-succinyl-(2S,6S)-2,6-diaminopimelate + H2O = (2S,6S)-2,6-diaminopimelate + succinate</text>
        <dbReference type="Rhea" id="RHEA:22608"/>
        <dbReference type="ChEBI" id="CHEBI:15377"/>
        <dbReference type="ChEBI" id="CHEBI:30031"/>
        <dbReference type="ChEBI" id="CHEBI:57609"/>
        <dbReference type="ChEBI" id="CHEBI:58087"/>
        <dbReference type="EC" id="3.5.1.18"/>
    </reaction>
</comment>
<reference evidence="16 17" key="1">
    <citation type="submission" date="2018-11" db="EMBL/GenBank/DDBJ databases">
        <authorList>
            <person name="Li F."/>
        </authorList>
    </citation>
    <scope>NUCLEOTIDE SEQUENCE [LARGE SCALE GENOMIC DNA]</scope>
    <source>
        <strain evidence="16 17">Gsoil 097</strain>
    </source>
</reference>
<keyword evidence="17" id="KW-1185">Reference proteome</keyword>
<dbReference type="InterPro" id="IPR050072">
    <property type="entry name" value="Peptidase_M20A"/>
</dbReference>
<keyword evidence="8 16" id="KW-0378">Hydrolase</keyword>
<evidence type="ECO:0000256" key="6">
    <source>
        <dbReference type="ARBA" id="ARBA00022605"/>
    </source>
</evidence>
<evidence type="ECO:0000256" key="1">
    <source>
        <dbReference type="ARBA" id="ARBA00001941"/>
    </source>
</evidence>
<keyword evidence="9" id="KW-0862">Zinc</keyword>
<dbReference type="Gene3D" id="3.40.630.10">
    <property type="entry name" value="Zn peptidases"/>
    <property type="match status" value="1"/>
</dbReference>
<keyword evidence="7" id="KW-0479">Metal-binding</keyword>
<name>A0A3N0CH64_9ACTN</name>